<feature type="compositionally biased region" description="Polar residues" evidence="1">
    <location>
        <begin position="62"/>
        <end position="71"/>
    </location>
</feature>
<reference evidence="2" key="1">
    <citation type="submission" date="2023-03" db="EMBL/GenBank/DDBJ databases">
        <authorList>
            <person name="Steffen K."/>
            <person name="Cardenas P."/>
        </authorList>
    </citation>
    <scope>NUCLEOTIDE SEQUENCE</scope>
</reference>
<dbReference type="Proteomes" id="UP001174909">
    <property type="component" value="Unassembled WGS sequence"/>
</dbReference>
<dbReference type="EMBL" id="CASHTH010004198">
    <property type="protein sequence ID" value="CAI8054595.1"/>
    <property type="molecule type" value="Genomic_DNA"/>
</dbReference>
<accession>A0AA35XJX4</accession>
<evidence type="ECO:0000313" key="2">
    <source>
        <dbReference type="EMBL" id="CAI8054595.1"/>
    </source>
</evidence>
<gene>
    <name evidence="2" type="ORF">GBAR_LOCUS29786</name>
</gene>
<dbReference type="AlphaFoldDB" id="A0AA35XJX4"/>
<evidence type="ECO:0000313" key="3">
    <source>
        <dbReference type="Proteomes" id="UP001174909"/>
    </source>
</evidence>
<organism evidence="2 3">
    <name type="scientific">Geodia barretti</name>
    <name type="common">Barrett's horny sponge</name>
    <dbReference type="NCBI Taxonomy" id="519541"/>
    <lineage>
        <taxon>Eukaryota</taxon>
        <taxon>Metazoa</taxon>
        <taxon>Porifera</taxon>
        <taxon>Demospongiae</taxon>
        <taxon>Heteroscleromorpha</taxon>
        <taxon>Tetractinellida</taxon>
        <taxon>Astrophorina</taxon>
        <taxon>Geodiidae</taxon>
        <taxon>Geodia</taxon>
    </lineage>
</organism>
<feature type="non-terminal residue" evidence="2">
    <location>
        <position position="1"/>
    </location>
</feature>
<feature type="compositionally biased region" description="Polar residues" evidence="1">
    <location>
        <begin position="7"/>
        <end position="27"/>
    </location>
</feature>
<proteinExistence type="predicted"/>
<comment type="caution">
    <text evidence="2">The sequence shown here is derived from an EMBL/GenBank/DDBJ whole genome shotgun (WGS) entry which is preliminary data.</text>
</comment>
<keyword evidence="3" id="KW-1185">Reference proteome</keyword>
<name>A0AA35XJX4_GEOBA</name>
<feature type="region of interest" description="Disordered" evidence="1">
    <location>
        <begin position="1"/>
        <end position="71"/>
    </location>
</feature>
<sequence length="71" mass="7781">PPLHWHTLTTRTSVPTLPPTDTLSSLPHTPHRVTLVPGRTPSHTSKTSPPLHTPHHWHTLTISPPSLISAN</sequence>
<protein>
    <submittedName>
        <fullName evidence="2">Uncharacterized protein</fullName>
    </submittedName>
</protein>
<evidence type="ECO:0000256" key="1">
    <source>
        <dbReference type="SAM" id="MobiDB-lite"/>
    </source>
</evidence>
<feature type="non-terminal residue" evidence="2">
    <location>
        <position position="71"/>
    </location>
</feature>